<comment type="similarity">
    <text evidence="5">Belongs to the YicC/YloC family.</text>
</comment>
<dbReference type="RefSeq" id="WP_145266647.1">
    <property type="nucleotide sequence ID" value="NZ_CP036426.1"/>
</dbReference>
<dbReference type="GO" id="GO:0016787">
    <property type="term" value="F:hydrolase activity"/>
    <property type="evidence" value="ECO:0007669"/>
    <property type="project" value="UniProtKB-KW"/>
</dbReference>
<accession>A0A518GV85</accession>
<dbReference type="InterPro" id="IPR013527">
    <property type="entry name" value="YicC-like_N"/>
</dbReference>
<dbReference type="GO" id="GO:0004521">
    <property type="term" value="F:RNA endonuclease activity"/>
    <property type="evidence" value="ECO:0007669"/>
    <property type="project" value="InterPro"/>
</dbReference>
<gene>
    <name evidence="8" type="ORF">ElP_03380</name>
</gene>
<keyword evidence="4" id="KW-0378">Hydrolase</keyword>
<feature type="domain" description="Endoribonuclease YicC-like N-terminal" evidence="6">
    <location>
        <begin position="3"/>
        <end position="155"/>
    </location>
</feature>
<keyword evidence="2" id="KW-0540">Nuclease</keyword>
<dbReference type="NCBIfam" id="TIGR00255">
    <property type="entry name" value="YicC/YloC family endoribonuclease"/>
    <property type="match status" value="1"/>
</dbReference>
<dbReference type="PANTHER" id="PTHR30636">
    <property type="entry name" value="UPF0701 PROTEIN YICC"/>
    <property type="match status" value="1"/>
</dbReference>
<evidence type="ECO:0000313" key="9">
    <source>
        <dbReference type="Proteomes" id="UP000317835"/>
    </source>
</evidence>
<reference evidence="8 9" key="1">
    <citation type="submission" date="2019-02" db="EMBL/GenBank/DDBJ databases">
        <title>Deep-cultivation of Planctomycetes and their phenomic and genomic characterization uncovers novel biology.</title>
        <authorList>
            <person name="Wiegand S."/>
            <person name="Jogler M."/>
            <person name="Boedeker C."/>
            <person name="Pinto D."/>
            <person name="Vollmers J."/>
            <person name="Rivas-Marin E."/>
            <person name="Kohn T."/>
            <person name="Peeters S.H."/>
            <person name="Heuer A."/>
            <person name="Rast P."/>
            <person name="Oberbeckmann S."/>
            <person name="Bunk B."/>
            <person name="Jeske O."/>
            <person name="Meyerdierks A."/>
            <person name="Storesund J.E."/>
            <person name="Kallscheuer N."/>
            <person name="Luecker S."/>
            <person name="Lage O.M."/>
            <person name="Pohl T."/>
            <person name="Merkel B.J."/>
            <person name="Hornburger P."/>
            <person name="Mueller R.-W."/>
            <person name="Bruemmer F."/>
            <person name="Labrenz M."/>
            <person name="Spormann A.M."/>
            <person name="Op den Camp H."/>
            <person name="Overmann J."/>
            <person name="Amann R."/>
            <person name="Jetten M.S.M."/>
            <person name="Mascher T."/>
            <person name="Medema M.H."/>
            <person name="Devos D.P."/>
            <person name="Kaster A.-K."/>
            <person name="Ovreas L."/>
            <person name="Rohde M."/>
            <person name="Galperin M.Y."/>
            <person name="Jogler C."/>
        </authorList>
    </citation>
    <scope>NUCLEOTIDE SEQUENCE [LARGE SCALE GENOMIC DNA]</scope>
    <source>
        <strain evidence="8 9">ElP</strain>
    </source>
</reference>
<protein>
    <recommendedName>
        <fullName evidence="10">YicC-like family, N-terminal region</fullName>
    </recommendedName>
</protein>
<evidence type="ECO:0000256" key="5">
    <source>
        <dbReference type="ARBA" id="ARBA00035648"/>
    </source>
</evidence>
<organism evidence="8 9">
    <name type="scientific">Tautonia plasticadhaerens</name>
    <dbReference type="NCBI Taxonomy" id="2527974"/>
    <lineage>
        <taxon>Bacteria</taxon>
        <taxon>Pseudomonadati</taxon>
        <taxon>Planctomycetota</taxon>
        <taxon>Planctomycetia</taxon>
        <taxon>Isosphaerales</taxon>
        <taxon>Isosphaeraceae</taxon>
        <taxon>Tautonia</taxon>
    </lineage>
</organism>
<keyword evidence="3" id="KW-0255">Endonuclease</keyword>
<dbReference type="PANTHER" id="PTHR30636:SF3">
    <property type="entry name" value="UPF0701 PROTEIN YICC"/>
    <property type="match status" value="1"/>
</dbReference>
<evidence type="ECO:0000256" key="3">
    <source>
        <dbReference type="ARBA" id="ARBA00022759"/>
    </source>
</evidence>
<dbReference type="AlphaFoldDB" id="A0A518GV85"/>
<dbReference type="EMBL" id="CP036426">
    <property type="protein sequence ID" value="QDV32505.1"/>
    <property type="molecule type" value="Genomic_DNA"/>
</dbReference>
<evidence type="ECO:0000256" key="1">
    <source>
        <dbReference type="ARBA" id="ARBA00001968"/>
    </source>
</evidence>
<keyword evidence="9" id="KW-1185">Reference proteome</keyword>
<proteinExistence type="inferred from homology"/>
<dbReference type="InterPro" id="IPR005229">
    <property type="entry name" value="YicC/YloC-like"/>
</dbReference>
<feature type="domain" description="Endoribonuclease YicC-like C-terminal" evidence="7">
    <location>
        <begin position="173"/>
        <end position="293"/>
    </location>
</feature>
<dbReference type="Pfam" id="PF08340">
    <property type="entry name" value="YicC-like_C"/>
    <property type="match status" value="1"/>
</dbReference>
<evidence type="ECO:0000259" key="6">
    <source>
        <dbReference type="Pfam" id="PF03755"/>
    </source>
</evidence>
<name>A0A518GV85_9BACT</name>
<dbReference type="Proteomes" id="UP000317835">
    <property type="component" value="Chromosome"/>
</dbReference>
<dbReference type="InterPro" id="IPR013551">
    <property type="entry name" value="YicC-like_C"/>
</dbReference>
<dbReference type="Pfam" id="PF03755">
    <property type="entry name" value="YicC-like_N"/>
    <property type="match status" value="1"/>
</dbReference>
<dbReference type="OrthoDB" id="9771229at2"/>
<sequence>MLLSMTGFGEARRQDEARTVVVEARSVNGRHLKLSTRVSDPFGALEPEIERLVRHRLKRGTVQLSLRVEALRRPEDYRLNLAALEGYRAQLLAFIGHAQEPPDFLSALLSLPGVVESTRATLDDPHAEWPAIEPIVVEALDQLQRSRQEEGRAMEQELRSLASEIAGHLERVAARVPNVVSSYRDRLADRVSALVQERGIAIEPEHLIREVAIFAERSDIAEEITRLRAHLQQFDAVVTSDDAPGRKLEFVVQEMGRETNTIGSKANDVEISRAVVEMKGALEKIRELIQNVE</sequence>
<evidence type="ECO:0008006" key="10">
    <source>
        <dbReference type="Google" id="ProtNLM"/>
    </source>
</evidence>
<evidence type="ECO:0000259" key="7">
    <source>
        <dbReference type="Pfam" id="PF08340"/>
    </source>
</evidence>
<evidence type="ECO:0000256" key="4">
    <source>
        <dbReference type="ARBA" id="ARBA00022801"/>
    </source>
</evidence>
<comment type="cofactor">
    <cofactor evidence="1">
        <name>a divalent metal cation</name>
        <dbReference type="ChEBI" id="CHEBI:60240"/>
    </cofactor>
</comment>
<dbReference type="KEGG" id="tpla:ElP_03380"/>
<evidence type="ECO:0000256" key="2">
    <source>
        <dbReference type="ARBA" id="ARBA00022722"/>
    </source>
</evidence>
<evidence type="ECO:0000313" key="8">
    <source>
        <dbReference type="EMBL" id="QDV32505.1"/>
    </source>
</evidence>